<dbReference type="AlphaFoldDB" id="A0A5N5H711"/>
<sequence length="95" mass="11183">MAEFIKYPRVQQKTREELDRVIGFERVTTEQRKRYGCTHQHHYCSLVEPMQTSRLVASTHPRVRLKVRRGGCWHEPEAPGGEEDENKCIDAMEID</sequence>
<name>A0A5N5H711_9ROSA</name>
<reference evidence="1 2" key="1">
    <citation type="submission" date="2019-09" db="EMBL/GenBank/DDBJ databases">
        <authorList>
            <person name="Ou C."/>
        </authorList>
    </citation>
    <scope>NUCLEOTIDE SEQUENCE [LARGE SCALE GENOMIC DNA]</scope>
    <source>
        <strain evidence="1">S2</strain>
        <tissue evidence="1">Leaf</tissue>
    </source>
</reference>
<gene>
    <name evidence="1" type="ORF">D8674_039285</name>
</gene>
<protein>
    <submittedName>
        <fullName evidence="1">Cytochrome P450 98A2-like</fullName>
    </submittedName>
</protein>
<reference evidence="1 2" key="2">
    <citation type="submission" date="2019-11" db="EMBL/GenBank/DDBJ databases">
        <title>A de novo genome assembly of a pear dwarfing rootstock.</title>
        <authorList>
            <person name="Wang F."/>
            <person name="Wang J."/>
            <person name="Li S."/>
            <person name="Zhang Y."/>
            <person name="Fang M."/>
            <person name="Ma L."/>
            <person name="Zhao Y."/>
            <person name="Jiang S."/>
        </authorList>
    </citation>
    <scope>NUCLEOTIDE SEQUENCE [LARGE SCALE GENOMIC DNA]</scope>
    <source>
        <strain evidence="1">S2</strain>
        <tissue evidence="1">Leaf</tissue>
    </source>
</reference>
<organism evidence="1 2">
    <name type="scientific">Pyrus ussuriensis x Pyrus communis</name>
    <dbReference type="NCBI Taxonomy" id="2448454"/>
    <lineage>
        <taxon>Eukaryota</taxon>
        <taxon>Viridiplantae</taxon>
        <taxon>Streptophyta</taxon>
        <taxon>Embryophyta</taxon>
        <taxon>Tracheophyta</taxon>
        <taxon>Spermatophyta</taxon>
        <taxon>Magnoliopsida</taxon>
        <taxon>eudicotyledons</taxon>
        <taxon>Gunneridae</taxon>
        <taxon>Pentapetalae</taxon>
        <taxon>rosids</taxon>
        <taxon>fabids</taxon>
        <taxon>Rosales</taxon>
        <taxon>Rosaceae</taxon>
        <taxon>Amygdaloideae</taxon>
        <taxon>Maleae</taxon>
        <taxon>Pyrus</taxon>
    </lineage>
</organism>
<evidence type="ECO:0000313" key="1">
    <source>
        <dbReference type="EMBL" id="KAB2621170.1"/>
    </source>
</evidence>
<evidence type="ECO:0000313" key="2">
    <source>
        <dbReference type="Proteomes" id="UP000327157"/>
    </source>
</evidence>
<keyword evidence="2" id="KW-1185">Reference proteome</keyword>
<comment type="caution">
    <text evidence="1">The sequence shown here is derived from an EMBL/GenBank/DDBJ whole genome shotgun (WGS) entry which is preliminary data.</text>
</comment>
<dbReference type="EMBL" id="SMOL01000236">
    <property type="protein sequence ID" value="KAB2621170.1"/>
    <property type="molecule type" value="Genomic_DNA"/>
</dbReference>
<dbReference type="Proteomes" id="UP000327157">
    <property type="component" value="Unassembled WGS sequence"/>
</dbReference>
<accession>A0A5N5H711</accession>
<proteinExistence type="predicted"/>